<dbReference type="CDD" id="cd00060">
    <property type="entry name" value="FHA"/>
    <property type="match status" value="1"/>
</dbReference>
<feature type="domain" description="FHA" evidence="1">
    <location>
        <begin position="5"/>
        <end position="54"/>
    </location>
</feature>
<gene>
    <name evidence="2" type="ORF">SOCE26_004850</name>
</gene>
<organism evidence="2 3">
    <name type="scientific">Sorangium cellulosum</name>
    <name type="common">Polyangium cellulosum</name>
    <dbReference type="NCBI Taxonomy" id="56"/>
    <lineage>
        <taxon>Bacteria</taxon>
        <taxon>Pseudomonadati</taxon>
        <taxon>Myxococcota</taxon>
        <taxon>Polyangia</taxon>
        <taxon>Polyangiales</taxon>
        <taxon>Polyangiaceae</taxon>
        <taxon>Sorangium</taxon>
    </lineage>
</organism>
<evidence type="ECO:0000259" key="1">
    <source>
        <dbReference type="PROSITE" id="PS50006"/>
    </source>
</evidence>
<dbReference type="SMART" id="SM00240">
    <property type="entry name" value="FHA"/>
    <property type="match status" value="1"/>
</dbReference>
<reference evidence="2 3" key="1">
    <citation type="submission" date="2015-09" db="EMBL/GenBank/DDBJ databases">
        <title>Sorangium comparison.</title>
        <authorList>
            <person name="Zaburannyi N."/>
            <person name="Bunk B."/>
            <person name="Overmann J."/>
            <person name="Mueller R."/>
        </authorList>
    </citation>
    <scope>NUCLEOTIDE SEQUENCE [LARGE SCALE GENOMIC DNA]</scope>
    <source>
        <strain evidence="2 3">So ce26</strain>
    </source>
</reference>
<dbReference type="Proteomes" id="UP000238348">
    <property type="component" value="Chromosome"/>
</dbReference>
<dbReference type="PROSITE" id="PS50006">
    <property type="entry name" value="FHA_DOMAIN"/>
    <property type="match status" value="1"/>
</dbReference>
<dbReference type="EMBL" id="CP012673">
    <property type="protein sequence ID" value="AUX39103.1"/>
    <property type="molecule type" value="Genomic_DNA"/>
</dbReference>
<dbReference type="Gene3D" id="2.60.200.20">
    <property type="match status" value="1"/>
</dbReference>
<evidence type="ECO:0000313" key="2">
    <source>
        <dbReference type="EMBL" id="AUX39103.1"/>
    </source>
</evidence>
<dbReference type="Pfam" id="PF00498">
    <property type="entry name" value="FHA"/>
    <property type="match status" value="1"/>
</dbReference>
<protein>
    <recommendedName>
        <fullName evidence="1">FHA domain-containing protein</fullName>
    </recommendedName>
</protein>
<dbReference type="AlphaFoldDB" id="A0A2L0EIH2"/>
<dbReference type="InterPro" id="IPR000253">
    <property type="entry name" value="FHA_dom"/>
</dbReference>
<evidence type="ECO:0000313" key="3">
    <source>
        <dbReference type="Proteomes" id="UP000238348"/>
    </source>
</evidence>
<proteinExistence type="predicted"/>
<dbReference type="InterPro" id="IPR050923">
    <property type="entry name" value="Cell_Proc_Reg/RNA_Proc"/>
</dbReference>
<dbReference type="SUPFAM" id="SSF49879">
    <property type="entry name" value="SMAD/FHA domain"/>
    <property type="match status" value="1"/>
</dbReference>
<sequence>MGSSCLLGRRSTCDLRVEHPRVSGEHASVHWMGDRWELRDLGSRNGTYLDGRRLSSGERARLPEGVVFTLGGTEEEFALADGSSPRAVARNPASGAVREAAGGLLVLPDDQQPLVSIFESSAEGGWVAESRDGAQPIADQTILVVGEQGWLVELPNTAVETWTAGQVELALETCALRFGVSRDEEHVELTVVHEERSIPVPPRSHHYLLLTLARAYLNDAGATPTARGWIDRESVCRMLATDVNKLNVDIHRARRQLGELGIQGAASIVVRRPATGQLRIGVPRVEVNTL</sequence>
<accession>A0A2L0EIH2</accession>
<name>A0A2L0EIH2_SORCE</name>
<dbReference type="PANTHER" id="PTHR23308">
    <property type="entry name" value="NUCLEAR INHIBITOR OF PROTEIN PHOSPHATASE-1"/>
    <property type="match status" value="1"/>
</dbReference>
<dbReference type="InterPro" id="IPR008984">
    <property type="entry name" value="SMAD_FHA_dom_sf"/>
</dbReference>